<reference evidence="10" key="1">
    <citation type="journal article" date="2019" name="Int. J. Syst. Evol. Microbiol.">
        <title>The Global Catalogue of Microorganisms (GCM) 10K type strain sequencing project: providing services to taxonomists for standard genome sequencing and annotation.</title>
        <authorList>
            <consortium name="The Broad Institute Genomics Platform"/>
            <consortium name="The Broad Institute Genome Sequencing Center for Infectious Disease"/>
            <person name="Wu L."/>
            <person name="Ma J."/>
        </authorList>
    </citation>
    <scope>NUCLEOTIDE SEQUENCE [LARGE SCALE GENOMIC DNA]</scope>
    <source>
        <strain evidence="10">JCM 5067</strain>
    </source>
</reference>
<comment type="function">
    <text evidence="7">Carrier of the growing fatty acid chain in fatty acid biosynthesis.</text>
</comment>
<comment type="pathway">
    <text evidence="7">Lipid metabolism; fatty acid biosynthesis.</text>
</comment>
<dbReference type="Gene3D" id="1.10.1200.10">
    <property type="entry name" value="ACP-like"/>
    <property type="match status" value="1"/>
</dbReference>
<evidence type="ECO:0000313" key="9">
    <source>
        <dbReference type="EMBL" id="GAA0599484.1"/>
    </source>
</evidence>
<dbReference type="PANTHER" id="PTHR20863:SF76">
    <property type="entry name" value="CARRIER DOMAIN-CONTAINING PROTEIN"/>
    <property type="match status" value="1"/>
</dbReference>
<dbReference type="EMBL" id="BAAACA010000014">
    <property type="protein sequence ID" value="GAA0599484.1"/>
    <property type="molecule type" value="Genomic_DNA"/>
</dbReference>
<dbReference type="InterPro" id="IPR036736">
    <property type="entry name" value="ACP-like_sf"/>
</dbReference>
<dbReference type="PANTHER" id="PTHR20863">
    <property type="entry name" value="ACYL CARRIER PROTEIN"/>
    <property type="match status" value="1"/>
</dbReference>
<feature type="domain" description="Carrier" evidence="8">
    <location>
        <begin position="977"/>
        <end position="1052"/>
    </location>
</feature>
<keyword evidence="6 7" id="KW-0275">Fatty acid biosynthesis</keyword>
<proteinExistence type="inferred from homology"/>
<evidence type="ECO:0000256" key="5">
    <source>
        <dbReference type="ARBA" id="ARBA00023098"/>
    </source>
</evidence>
<dbReference type="HAMAP" id="MF_01217">
    <property type="entry name" value="Acyl_carrier"/>
    <property type="match status" value="1"/>
</dbReference>
<keyword evidence="4 7" id="KW-0276">Fatty acid metabolism</keyword>
<evidence type="ECO:0000256" key="2">
    <source>
        <dbReference type="ARBA" id="ARBA00022516"/>
    </source>
</evidence>
<dbReference type="PROSITE" id="PS50075">
    <property type="entry name" value="CARRIER"/>
    <property type="match status" value="1"/>
</dbReference>
<accession>A0ABP3R2R7</accession>
<evidence type="ECO:0000256" key="4">
    <source>
        <dbReference type="ARBA" id="ARBA00022832"/>
    </source>
</evidence>
<evidence type="ECO:0000259" key="8">
    <source>
        <dbReference type="PROSITE" id="PS50075"/>
    </source>
</evidence>
<dbReference type="InterPro" id="IPR027417">
    <property type="entry name" value="P-loop_NTPase"/>
</dbReference>
<name>A0ABP3R2R7_9ACTN</name>
<dbReference type="SUPFAM" id="SSF47336">
    <property type="entry name" value="ACP-like"/>
    <property type="match status" value="1"/>
</dbReference>
<dbReference type="Pfam" id="PF00550">
    <property type="entry name" value="PP-binding"/>
    <property type="match status" value="1"/>
</dbReference>
<keyword evidence="5 7" id="KW-0443">Lipid metabolism</keyword>
<dbReference type="NCBIfam" id="NF002147">
    <property type="entry name" value="PRK00982.1-1"/>
    <property type="match status" value="1"/>
</dbReference>
<comment type="PTM">
    <text evidence="7">4'-phosphopantetheine is transferred from CoA to a specific serine of apo-ACP by AcpS. This modification is essential for activity because fatty acids are bound in thioester linkage to the sulfhydryl of the prosthetic group.</text>
</comment>
<evidence type="ECO:0000256" key="1">
    <source>
        <dbReference type="ARBA" id="ARBA00022450"/>
    </source>
</evidence>
<keyword evidence="3 7" id="KW-0597">Phosphoprotein</keyword>
<dbReference type="Proteomes" id="UP001500668">
    <property type="component" value="Unassembled WGS sequence"/>
</dbReference>
<comment type="similarity">
    <text evidence="7">Belongs to the acyl carrier protein (ACP) family.</text>
</comment>
<dbReference type="InterPro" id="IPR003231">
    <property type="entry name" value="ACP"/>
</dbReference>
<dbReference type="SUPFAM" id="SSF52540">
    <property type="entry name" value="P-loop containing nucleoside triphosphate hydrolases"/>
    <property type="match status" value="1"/>
</dbReference>
<evidence type="ECO:0000256" key="6">
    <source>
        <dbReference type="ARBA" id="ARBA00023160"/>
    </source>
</evidence>
<comment type="caution">
    <text evidence="9">The sequence shown here is derived from an EMBL/GenBank/DDBJ whole genome shotgun (WGS) entry which is preliminary data.</text>
</comment>
<keyword evidence="7" id="KW-0963">Cytoplasm</keyword>
<evidence type="ECO:0000256" key="7">
    <source>
        <dbReference type="HAMAP-Rule" id="MF_01217"/>
    </source>
</evidence>
<feature type="modified residue" description="O-(pantetheine 4'-phosphoryl)serine" evidence="7">
    <location>
        <position position="1012"/>
    </location>
</feature>
<evidence type="ECO:0000256" key="3">
    <source>
        <dbReference type="ARBA" id="ARBA00022553"/>
    </source>
</evidence>
<evidence type="ECO:0000313" key="10">
    <source>
        <dbReference type="Proteomes" id="UP001500668"/>
    </source>
</evidence>
<keyword evidence="1 7" id="KW-0596">Phosphopantetheine</keyword>
<gene>
    <name evidence="7" type="primary">acpP</name>
    <name evidence="9" type="ORF">GCM10010394_31310</name>
</gene>
<keyword evidence="2 7" id="KW-0444">Lipid biosynthesis</keyword>
<organism evidence="9 10">
    <name type="scientific">Streptomyces crystallinus</name>
    <dbReference type="NCBI Taxonomy" id="68191"/>
    <lineage>
        <taxon>Bacteria</taxon>
        <taxon>Bacillati</taxon>
        <taxon>Actinomycetota</taxon>
        <taxon>Actinomycetes</taxon>
        <taxon>Kitasatosporales</taxon>
        <taxon>Streptomycetaceae</taxon>
        <taxon>Streptomyces</taxon>
    </lineage>
</organism>
<dbReference type="InterPro" id="IPR009081">
    <property type="entry name" value="PP-bd_ACP"/>
</dbReference>
<keyword evidence="10" id="KW-1185">Reference proteome</keyword>
<protein>
    <recommendedName>
        <fullName evidence="7">Acyl carrier protein</fullName>
        <shortName evidence="7">ACP</shortName>
    </recommendedName>
</protein>
<comment type="subcellular location">
    <subcellularLocation>
        <location evidence="7">Cytoplasm</location>
    </subcellularLocation>
</comment>
<sequence>MPDSDRAGLRGRLIQSFATLPGMNEPGQRAFLLESAGYGELLRHVAPGTTVSFFTSVVTLVARDGPRALADLVRALAAVALVGMDRQEALARLADEVAALDPADLDALTATGTPFATLRERARHATLREISEVGSKYLRELYFRHRELDERVEEFLAHDSTCLLVVSKPGRGKTNLLCSLAERRLDDSLVLLMSARVPVSEPHGLLGLVAARLGYGADWPGCFADLARTAAPGRPPLLLLDAINESPAKPEAMKAALHELLRQAESAGVKVVVTCRTDFWQFYRAPFWASYVWQREPARSGPRATPATRVEDVPLFPLDSFPEIAAAYFAAFGIRGRLSGEAAERCRHALVLRILCEAYRDRDIGVVEDFRLFRLFKLFWERKVEQVAYATSLKGKGAVAELVLEVARLMRGSRSTSVPRSAVAATLRATAAELDSSDSLYSRVIDEEIILEESIDEEIGVRNVVFIYDRFAEYVLALSLYLDQGWEAKGPAAIAEDALALMAQEPGFATLRGALEFLVLRLEDRRAADEAHLAVIRAMLERDWKWRGIGTQLVFQLDPHGVRFWDFVDELSSRQSDFVRRVVAEQVDRLATTGGPQVLRALNRLVWDGNATVRASARRTLLRLPPAVAAEEARLLLARPGHETLELAARVLVGTPGGGVPALAEHAAWLTAEPAPDPRLARAVLAALETARGPAYTELPWLERCEEAFAGVTGRLADHYREGVRALRLRRARELQHDVRLMRQVYERDVLGADPRQAPVVPPGGFQLPALRTQSWFGVHTVARGDLGLVWRRVFAPQGPGDASRGLLGLAESCCRAAGVAMADHEARAIGSPEQLALWFWETDYEKRNRRSGIGVLTERLSRLSPADLTREFEAYQHQEQLPGISLADLLEALGKVLRGSPAQPARVLAPLVVWHESRDSPLLDAALDELQWMDPDGFWFLVQSLLNHPDQRLIDVAARAGERAERSGDSVSGRRREVLDGLAEIINEIAGVPVEDVRMSALFTDDLDLDSLSLVEVIVAAEERFRLQIPDADVVDVLSVRDAVNYLVKHMAATGG</sequence>